<feature type="transmembrane region" description="Helical" evidence="1">
    <location>
        <begin position="24"/>
        <end position="47"/>
    </location>
</feature>
<keyword evidence="1" id="KW-1133">Transmembrane helix</keyword>
<accession>A0ABQ6CT48</accession>
<keyword evidence="3" id="KW-1185">Reference proteome</keyword>
<evidence type="ECO:0000256" key="1">
    <source>
        <dbReference type="SAM" id="Phobius"/>
    </source>
</evidence>
<gene>
    <name evidence="2" type="ORF">GCM10007874_65090</name>
</gene>
<evidence type="ECO:0000313" key="3">
    <source>
        <dbReference type="Proteomes" id="UP001156882"/>
    </source>
</evidence>
<dbReference type="Proteomes" id="UP001156882">
    <property type="component" value="Unassembled WGS sequence"/>
</dbReference>
<sequence>MQRRAILHKFYHNSRIHHPNKRNLFFGTTTVTTVSILNAITARVVAFRNRRRIANVRRQLGYREMLDLGIYRGHVDRVASAENEAI</sequence>
<evidence type="ECO:0008006" key="4">
    <source>
        <dbReference type="Google" id="ProtNLM"/>
    </source>
</evidence>
<protein>
    <recommendedName>
        <fullName evidence="4">DUF1127 domain-containing protein</fullName>
    </recommendedName>
</protein>
<evidence type="ECO:0000313" key="2">
    <source>
        <dbReference type="EMBL" id="GLS23488.1"/>
    </source>
</evidence>
<dbReference type="EMBL" id="BSPC01000075">
    <property type="protein sequence ID" value="GLS23488.1"/>
    <property type="molecule type" value="Genomic_DNA"/>
</dbReference>
<proteinExistence type="predicted"/>
<comment type="caution">
    <text evidence="2">The sequence shown here is derived from an EMBL/GenBank/DDBJ whole genome shotgun (WGS) entry which is preliminary data.</text>
</comment>
<keyword evidence="1" id="KW-0472">Membrane</keyword>
<keyword evidence="1" id="KW-0812">Transmembrane</keyword>
<name>A0ABQ6CT48_9HYPH</name>
<reference evidence="3" key="1">
    <citation type="journal article" date="2019" name="Int. J. Syst. Evol. Microbiol.">
        <title>The Global Catalogue of Microorganisms (GCM) 10K type strain sequencing project: providing services to taxonomists for standard genome sequencing and annotation.</title>
        <authorList>
            <consortium name="The Broad Institute Genomics Platform"/>
            <consortium name="The Broad Institute Genome Sequencing Center for Infectious Disease"/>
            <person name="Wu L."/>
            <person name="Ma J."/>
        </authorList>
    </citation>
    <scope>NUCLEOTIDE SEQUENCE [LARGE SCALE GENOMIC DNA]</scope>
    <source>
        <strain evidence="3">NBRC 101365</strain>
    </source>
</reference>
<organism evidence="2 3">
    <name type="scientific">Labrys miyagiensis</name>
    <dbReference type="NCBI Taxonomy" id="346912"/>
    <lineage>
        <taxon>Bacteria</taxon>
        <taxon>Pseudomonadati</taxon>
        <taxon>Pseudomonadota</taxon>
        <taxon>Alphaproteobacteria</taxon>
        <taxon>Hyphomicrobiales</taxon>
        <taxon>Xanthobacteraceae</taxon>
        <taxon>Labrys</taxon>
    </lineage>
</organism>